<organism evidence="3 4">
    <name type="scientific">Campylobacter mucosalis CCUG 21559</name>
    <dbReference type="NCBI Taxonomy" id="1032067"/>
    <lineage>
        <taxon>Bacteria</taxon>
        <taxon>Pseudomonadati</taxon>
        <taxon>Campylobacterota</taxon>
        <taxon>Epsilonproteobacteria</taxon>
        <taxon>Campylobacterales</taxon>
        <taxon>Campylobacteraceae</taxon>
        <taxon>Campylobacter</taxon>
    </lineage>
</organism>
<gene>
    <name evidence="3" type="ORF">CMUC_1670</name>
</gene>
<evidence type="ECO:0000256" key="1">
    <source>
        <dbReference type="SAM" id="MobiDB-lite"/>
    </source>
</evidence>
<evidence type="ECO:0000256" key="2">
    <source>
        <dbReference type="SAM" id="SignalP"/>
    </source>
</evidence>
<accession>A0A6G5QII2</accession>
<dbReference type="EMBL" id="CP012542">
    <property type="protein sequence ID" value="QCD45419.1"/>
    <property type="molecule type" value="Genomic_DNA"/>
</dbReference>
<reference evidence="3 4" key="1">
    <citation type="submission" date="2016-07" db="EMBL/GenBank/DDBJ databases">
        <title>Comparative genomics of the Campylobacter concisus group.</title>
        <authorList>
            <person name="Miller W.G."/>
            <person name="Yee E."/>
            <person name="Chapman M.H."/>
            <person name="Huynh S."/>
            <person name="Bono J.L."/>
            <person name="On S.L.W."/>
            <person name="StLeger J."/>
            <person name="Foster G."/>
            <person name="Parker C.T."/>
        </authorList>
    </citation>
    <scope>NUCLEOTIDE SEQUENCE [LARGE SCALE GENOMIC DNA]</scope>
    <source>
        <strain evidence="3 4">CCUG 21559</strain>
    </source>
</reference>
<feature type="region of interest" description="Disordered" evidence="1">
    <location>
        <begin position="898"/>
        <end position="929"/>
    </location>
</feature>
<keyword evidence="4" id="KW-1185">Reference proteome</keyword>
<name>A0A6G5QII2_9BACT</name>
<sequence length="929" mass="105538">MRLAFVFLLCLLFGTNSNADVKSYYYTSKNFKKESNVCIDLSNSQVYTTYNKQLEDPHKISPPIPTNSADGCYYLGAKYINFNFLGSRNTNSKSLTAPLPILAQEELTSKEQDSYSVIYKGYIRIQKSGFYSFALEYKNAFTTIDLPTIHILPIEHIAPLASMNKAIPTELATDSGFKNLSSFYVVNANIKEPGYYKFTIHFTGFKNGSKLSLKWLYNGDPAQTDGYVDNSSDTPQEIAEYKVIPFENLSQNAVATSEIKPRVVESDFVQLANVKKQHSFDWAYNSPIRTKISGKSAEFYLMFAQKLDNQIIPANSVSKDIYLVTHQDSKPSYNLVANSNTNFSGSMLSFIVPASMMNSTKLAYFAVLNPNGEYEAISDTFAIRPQNFQLSFSDEKTKSPLKSAKDYTINISAISNKNIDESYSYDIQDSSYIKNGKITQTNLLIPNISKNHDCVAYDIPLSKNKILSFKNGKTGDIIINFKDALEFNVSVADKSFTLVDYEKISGFKSYTSDQRQEILDSIQNYGYECLGEGDEFLLSRTQEYSNIDEEAATFLKSGLAGCVIDEIEPKNIEFLPAYVSVDYKLSGANGEQFSYINNTKPNQKMLGLLGLELNFKNAKDENIQNFKNACYKKELNFGVSYNTNAKQNANDSDFKEYKDLSLKYKKAENIVFDSTDTKFVEQEKNRAKYKISKDDLQNSQTMQIGFNFEKDVSQYINPFFIFSRDFLADEILLDQTQIEAKNNFGRPNNSIAMLYGRAYLPHYKGGFNSQIKATEYYGFYCDKECDLGNLDIKGEEMPGLNHWHVNKKHNQKNFGVVSDTDPFFTTTQISYKSEIKNGTRELTILNSDKAKQKLDDNIKLILKDSPWLIYNSNKDATYNNAPITFLRNIKNKIWSGEAHKASGEKESVEAKIFKQDQTDKSHKSKRIEW</sequence>
<keyword evidence="2" id="KW-0732">Signal</keyword>
<feature type="signal peptide" evidence="2">
    <location>
        <begin position="1"/>
        <end position="19"/>
    </location>
</feature>
<evidence type="ECO:0000313" key="3">
    <source>
        <dbReference type="EMBL" id="QCD45419.1"/>
    </source>
</evidence>
<dbReference type="AlphaFoldDB" id="A0A6G5QII2"/>
<evidence type="ECO:0000313" key="4">
    <source>
        <dbReference type="Proteomes" id="UP000503264"/>
    </source>
</evidence>
<dbReference type="Proteomes" id="UP000503264">
    <property type="component" value="Chromosome"/>
</dbReference>
<dbReference type="RefSeq" id="WP_171994153.1">
    <property type="nucleotide sequence ID" value="NZ_CP012542.1"/>
</dbReference>
<protein>
    <submittedName>
        <fullName evidence="3">Uncharacterized protein</fullName>
    </submittedName>
</protein>
<feature type="chain" id="PRO_5026272044" evidence="2">
    <location>
        <begin position="20"/>
        <end position="929"/>
    </location>
</feature>
<proteinExistence type="predicted"/>